<name>A0A1M5JAK4_STRHI</name>
<sequence length="72" mass="8382">MSVQPTRTAHDLWETNPMLMHEAMARTRMREAQRWAGQQRLARRLASVHRWEWLARFAARRAGRAATAVVLG</sequence>
<gene>
    <name evidence="1" type="ORF">SAMN05444320_108199</name>
</gene>
<reference evidence="1 2" key="1">
    <citation type="submission" date="2016-11" db="EMBL/GenBank/DDBJ databases">
        <authorList>
            <person name="Jaros S."/>
            <person name="Januszkiewicz K."/>
            <person name="Wedrychowicz H."/>
        </authorList>
    </citation>
    <scope>NUCLEOTIDE SEQUENCE [LARGE SCALE GENOMIC DNA]</scope>
    <source>
        <strain evidence="1 2">DSM 44523</strain>
    </source>
</reference>
<dbReference type="Proteomes" id="UP000184501">
    <property type="component" value="Unassembled WGS sequence"/>
</dbReference>
<proteinExistence type="predicted"/>
<protein>
    <submittedName>
        <fullName evidence="1">Uncharacterized protein</fullName>
    </submittedName>
</protein>
<dbReference type="EMBL" id="FQVN01000008">
    <property type="protein sequence ID" value="SHG37521.1"/>
    <property type="molecule type" value="Genomic_DNA"/>
</dbReference>
<dbReference type="STRING" id="2017.SAMN05444320_108199"/>
<dbReference type="RefSeq" id="WP_073487229.1">
    <property type="nucleotide sequence ID" value="NZ_FQVN01000008.1"/>
</dbReference>
<dbReference type="AlphaFoldDB" id="A0A1M5JAK4"/>
<organism evidence="1 2">
    <name type="scientific">Streptoalloteichus hindustanus</name>
    <dbReference type="NCBI Taxonomy" id="2017"/>
    <lineage>
        <taxon>Bacteria</taxon>
        <taxon>Bacillati</taxon>
        <taxon>Actinomycetota</taxon>
        <taxon>Actinomycetes</taxon>
        <taxon>Pseudonocardiales</taxon>
        <taxon>Pseudonocardiaceae</taxon>
        <taxon>Streptoalloteichus</taxon>
    </lineage>
</organism>
<accession>A0A1M5JAK4</accession>
<evidence type="ECO:0000313" key="1">
    <source>
        <dbReference type="EMBL" id="SHG37521.1"/>
    </source>
</evidence>
<dbReference type="OrthoDB" id="3697281at2"/>
<keyword evidence="2" id="KW-1185">Reference proteome</keyword>
<evidence type="ECO:0000313" key="2">
    <source>
        <dbReference type="Proteomes" id="UP000184501"/>
    </source>
</evidence>